<evidence type="ECO:0000259" key="8">
    <source>
        <dbReference type="PROSITE" id="PS00623"/>
    </source>
</evidence>
<evidence type="ECO:0000256" key="5">
    <source>
        <dbReference type="PIRSR" id="PIRSR000137-2"/>
    </source>
</evidence>
<dbReference type="InterPro" id="IPR000172">
    <property type="entry name" value="GMC_OxRdtase_N"/>
</dbReference>
<dbReference type="GO" id="GO:0016614">
    <property type="term" value="F:oxidoreductase activity, acting on CH-OH group of donors"/>
    <property type="evidence" value="ECO:0007669"/>
    <property type="project" value="InterPro"/>
</dbReference>
<dbReference type="PROSITE" id="PS00623">
    <property type="entry name" value="GMC_OXRED_1"/>
    <property type="match status" value="1"/>
</dbReference>
<evidence type="ECO:0000256" key="1">
    <source>
        <dbReference type="ARBA" id="ARBA00001974"/>
    </source>
</evidence>
<evidence type="ECO:0000256" key="7">
    <source>
        <dbReference type="SAM" id="SignalP"/>
    </source>
</evidence>
<comment type="similarity">
    <text evidence="2 6">Belongs to the GMC oxidoreductase family.</text>
</comment>
<evidence type="ECO:0000256" key="2">
    <source>
        <dbReference type="ARBA" id="ARBA00010790"/>
    </source>
</evidence>
<comment type="cofactor">
    <cofactor evidence="1 5">
        <name>FAD</name>
        <dbReference type="ChEBI" id="CHEBI:57692"/>
    </cofactor>
</comment>
<feature type="binding site" evidence="5">
    <location>
        <position position="119"/>
    </location>
    <ligand>
        <name>FAD</name>
        <dbReference type="ChEBI" id="CHEBI:57692"/>
    </ligand>
</feature>
<dbReference type="Pfam" id="PF05199">
    <property type="entry name" value="GMC_oxred_C"/>
    <property type="match status" value="1"/>
</dbReference>
<dbReference type="Gene3D" id="3.50.50.60">
    <property type="entry name" value="FAD/NAD(P)-binding domain"/>
    <property type="match status" value="1"/>
</dbReference>
<feature type="binding site" evidence="5">
    <location>
        <position position="256"/>
    </location>
    <ligand>
        <name>FAD</name>
        <dbReference type="ChEBI" id="CHEBI:57692"/>
    </ligand>
</feature>
<evidence type="ECO:0000256" key="4">
    <source>
        <dbReference type="ARBA" id="ARBA00022827"/>
    </source>
</evidence>
<keyword evidence="7" id="KW-0732">Signal</keyword>
<dbReference type="SUPFAM" id="SSF54373">
    <property type="entry name" value="FAD-linked reductases, C-terminal domain"/>
    <property type="match status" value="1"/>
</dbReference>
<feature type="binding site" evidence="5">
    <location>
        <begin position="526"/>
        <end position="527"/>
    </location>
    <ligand>
        <name>FAD</name>
        <dbReference type="ChEBI" id="CHEBI:57692"/>
    </ligand>
</feature>
<dbReference type="InterPro" id="IPR036188">
    <property type="entry name" value="FAD/NAD-bd_sf"/>
</dbReference>
<evidence type="ECO:0000313" key="9">
    <source>
        <dbReference type="EMBL" id="MAA19138.1"/>
    </source>
</evidence>
<dbReference type="PANTHER" id="PTHR11552:SF147">
    <property type="entry name" value="CHOLINE DEHYDROGENASE, MITOCHONDRIAL"/>
    <property type="match status" value="1"/>
</dbReference>
<feature type="chain" id="PRO_5012850025" evidence="7">
    <location>
        <begin position="21"/>
        <end position="592"/>
    </location>
</feature>
<protein>
    <submittedName>
        <fullName evidence="9">Glucose dehydrogenase</fullName>
    </submittedName>
</protein>
<dbReference type="PIRSF" id="PIRSF000137">
    <property type="entry name" value="Alcohol_oxidase"/>
    <property type="match status" value="1"/>
</dbReference>
<evidence type="ECO:0000256" key="3">
    <source>
        <dbReference type="ARBA" id="ARBA00022630"/>
    </source>
</evidence>
<dbReference type="InterPro" id="IPR007867">
    <property type="entry name" value="GMC_OxRtase_C"/>
</dbReference>
<dbReference type="SUPFAM" id="SSF51905">
    <property type="entry name" value="FAD/NAD(P)-binding domain"/>
    <property type="match status" value="1"/>
</dbReference>
<dbReference type="Gene3D" id="3.30.560.10">
    <property type="entry name" value="Glucose Oxidase, domain 3"/>
    <property type="match status" value="1"/>
</dbReference>
<dbReference type="EMBL" id="GFPF01007992">
    <property type="protein sequence ID" value="MAA19138.1"/>
    <property type="molecule type" value="Transcribed_RNA"/>
</dbReference>
<feature type="domain" description="Glucose-methanol-choline oxidoreductase N-terminal" evidence="8">
    <location>
        <begin position="117"/>
        <end position="140"/>
    </location>
</feature>
<feature type="signal peptide" evidence="7">
    <location>
        <begin position="1"/>
        <end position="20"/>
    </location>
</feature>
<evidence type="ECO:0000256" key="6">
    <source>
        <dbReference type="RuleBase" id="RU003968"/>
    </source>
</evidence>
<proteinExistence type="inferred from homology"/>
<dbReference type="GO" id="GO:0050660">
    <property type="term" value="F:flavin adenine dinucleotide binding"/>
    <property type="evidence" value="ECO:0007669"/>
    <property type="project" value="InterPro"/>
</dbReference>
<keyword evidence="4 5" id="KW-0274">FAD</keyword>
<reference evidence="9" key="1">
    <citation type="journal article" date="2017" name="Parasit. Vectors">
        <title>Sialotranscriptomics of Rhipicephalus zambeziensis reveals intricate expression profiles of secretory proteins and suggests tight temporal transcriptional regulation during blood-feeding.</title>
        <authorList>
            <person name="de Castro M.H."/>
            <person name="de Klerk D."/>
            <person name="Pienaar R."/>
            <person name="Rees D.J.G."/>
            <person name="Mans B.J."/>
        </authorList>
    </citation>
    <scope>NUCLEOTIDE SEQUENCE</scope>
    <source>
        <tissue evidence="9">Salivary glands</tissue>
    </source>
</reference>
<organism evidence="9">
    <name type="scientific">Rhipicephalus zambeziensis</name>
    <dbReference type="NCBI Taxonomy" id="60191"/>
    <lineage>
        <taxon>Eukaryota</taxon>
        <taxon>Metazoa</taxon>
        <taxon>Ecdysozoa</taxon>
        <taxon>Arthropoda</taxon>
        <taxon>Chelicerata</taxon>
        <taxon>Arachnida</taxon>
        <taxon>Acari</taxon>
        <taxon>Parasitiformes</taxon>
        <taxon>Ixodida</taxon>
        <taxon>Ixodoidea</taxon>
        <taxon>Ixodidae</taxon>
        <taxon>Rhipicephalinae</taxon>
        <taxon>Rhipicephalus</taxon>
        <taxon>Rhipicephalus</taxon>
    </lineage>
</organism>
<keyword evidence="3 6" id="KW-0285">Flavoprotein</keyword>
<dbReference type="InterPro" id="IPR012132">
    <property type="entry name" value="GMC_OxRdtase"/>
</dbReference>
<name>A0A224YNF9_9ACAR</name>
<dbReference type="Pfam" id="PF00732">
    <property type="entry name" value="GMC_oxred_N"/>
    <property type="match status" value="1"/>
</dbReference>
<dbReference type="PANTHER" id="PTHR11552">
    <property type="entry name" value="GLUCOSE-METHANOL-CHOLINE GMC OXIDOREDUCTASE"/>
    <property type="match status" value="1"/>
</dbReference>
<dbReference type="AlphaFoldDB" id="A0A224YNF9"/>
<sequence length="592" mass="65099">MPVIQNIILALLNVVAVVVFIELPDEDLYNSVVLKDEYDYIIVGAGSAGCALANRLTADDTNTVLLLESGGLEDAAAQVPFFSAVLQRTKLDWDYTTEPQHKASLSVDDQINRIPRGKVLGGSSSINHVIYARGNRKDYDNWVSVYGAEGWSYEDVLPDFISIETSYLGIHNGYHGYSGEVPVSFPSSHTRASDLFLEAGRELGYNNDDYNGPNQTSFSRVQNNVKNGERWSSSKAFITNDVRRRRNFDVALYAHVTKVIFEGMSAVGVEYRRYLETHTVRARKEVILCAGAIASAQLLMLSGIGPREHLESFGINVIADLPVGENLYDHVSVNGIAASSAENIEINYYLPSTVPLYALFRTGPLIHAYGVECVAFLSTPGADPTHPNIQFLLVTLNPTTVEAGYLSGLIGVSQIYENYYKRKQGDNVLMIVPILLRPESSGFIRLRSTDPEDYPIIDPKFLTDTSDLDTLIEGSNIAVQTLTTQAMRNGNVTIWDIALPACESAGPVWSESYLRCFVQHTSLSGWHPCCTAPMGTHPQAVLDPRLRVLGGVKKLRVVDASSMPYLTSGNLNSPLMMMGHRAAAMIMEDNSQ</sequence>
<accession>A0A224YNF9</accession>